<keyword evidence="5 10" id="KW-0808">Transferase</keyword>
<comment type="function">
    <text evidence="10">Protein O-mannosyltransferase that catalyzes the transfer of a single mannose residue from a polyprenol phospho-mannosyl lipidic donor to the hydroxyl group of selected serine and threonine residues in acceptor proteins.</text>
</comment>
<feature type="transmembrane region" description="Helical" evidence="10">
    <location>
        <begin position="237"/>
        <end position="254"/>
    </location>
</feature>
<dbReference type="Pfam" id="PF02366">
    <property type="entry name" value="PMT"/>
    <property type="match status" value="1"/>
</dbReference>
<protein>
    <recommendedName>
        <fullName evidence="9 10">Polyprenol-phosphate-mannose--protein mannosyltransferase</fullName>
        <ecNumber evidence="10">2.4.1.-</ecNumber>
    </recommendedName>
</protein>
<keyword evidence="15" id="KW-1185">Reference proteome</keyword>
<dbReference type="InterPro" id="IPR003342">
    <property type="entry name" value="ArnT-like_N"/>
</dbReference>
<gene>
    <name evidence="14" type="ORF">GRQ65_18685</name>
</gene>
<keyword evidence="8 10" id="KW-0472">Membrane</keyword>
<feature type="transmembrane region" description="Helical" evidence="10">
    <location>
        <begin position="191"/>
        <end position="209"/>
    </location>
</feature>
<evidence type="ECO:0000256" key="11">
    <source>
        <dbReference type="SAM" id="MobiDB-lite"/>
    </source>
</evidence>
<accession>A0A6L7EZA4</accession>
<feature type="transmembrane region" description="Helical" evidence="10">
    <location>
        <begin position="167"/>
        <end position="185"/>
    </location>
</feature>
<feature type="transmembrane region" description="Helical" evidence="10">
    <location>
        <begin position="260"/>
        <end position="278"/>
    </location>
</feature>
<keyword evidence="7 10" id="KW-1133">Transmembrane helix</keyword>
<evidence type="ECO:0000313" key="15">
    <source>
        <dbReference type="Proteomes" id="UP000473325"/>
    </source>
</evidence>
<keyword evidence="6 10" id="KW-0812">Transmembrane</keyword>
<evidence type="ECO:0000256" key="10">
    <source>
        <dbReference type="RuleBase" id="RU367007"/>
    </source>
</evidence>
<dbReference type="InterPro" id="IPR027005">
    <property type="entry name" value="PMT-like"/>
</dbReference>
<feature type="domain" description="ArnT-like N-terminal" evidence="12">
    <location>
        <begin position="52"/>
        <end position="209"/>
    </location>
</feature>
<comment type="pathway">
    <text evidence="2 10">Protein modification; protein glycosylation.</text>
</comment>
<dbReference type="GO" id="GO:0004169">
    <property type="term" value="F:dolichyl-phosphate-mannose-protein mannosyltransferase activity"/>
    <property type="evidence" value="ECO:0007669"/>
    <property type="project" value="UniProtKB-UniRule"/>
</dbReference>
<evidence type="ECO:0000256" key="2">
    <source>
        <dbReference type="ARBA" id="ARBA00004922"/>
    </source>
</evidence>
<comment type="caution">
    <text evidence="14">The sequence shown here is derived from an EMBL/GenBank/DDBJ whole genome shotgun (WGS) entry which is preliminary data.</text>
</comment>
<dbReference type="InterPro" id="IPR032421">
    <property type="entry name" value="PMT_4TMC"/>
</dbReference>
<feature type="transmembrane region" description="Helical" evidence="10">
    <location>
        <begin position="453"/>
        <end position="470"/>
    </location>
</feature>
<sequence length="578" mass="64130">MAARTLPDVTTAPTLPPQEELESLGGPTAWERARRRVDLEDPVVGWAAALGLTLFALFLRLWKLGTPHEFEFDETYYAKDAWSLLHFGYAQSYVDGANDQILAGNVDGQWTGDPSMVVHPEVGKWLIALGEKAFGMDPFGWRVASAVVGALMILLMCRLVRRMTGSTMLGLVAGLLLSLDGLQFVLSRLALLDIFLAFFILLAVHCLVADRQWLRRRMAERVTTQLDGSSWGPVRGLLFRPWLLASGVAWGLAIGTKWTALYPLAAFGVLTWLWSAGARRSFGVRWATLRSVLTDGLPAFVHLVVVAALVYTVSWTGWLMHAGEYERALSSTQYTQFVKERPCTGTGDERQENNLDDSGKRWPTATEPDASGLGEVWQSLRSLASYHHDVYTFHTHYLNCSSHPYASAPSGWPVLNRPVGVAADTDIQPGTRGCDAAAGSTCLKQVLLIGTPTIWWGGVVALLFALLMWVGARDWRFGVAVVGAASTWLPWLLYDSRPIFSFYAVAYLPFVVLALTLAFGTMIGPSRTPSRRRTVGVVVAGSFVVLTVLNFAWFWPIFTDQLLTRGEWLDRVWFQRWI</sequence>
<dbReference type="Proteomes" id="UP000473325">
    <property type="component" value="Unassembled WGS sequence"/>
</dbReference>
<feature type="transmembrane region" description="Helical" evidence="10">
    <location>
        <begin position="500"/>
        <end position="523"/>
    </location>
</feature>
<name>A0A6L7EZA4_9ACTN</name>
<dbReference type="EMBL" id="WUEK01000013">
    <property type="protein sequence ID" value="MXG91576.1"/>
    <property type="molecule type" value="Genomic_DNA"/>
</dbReference>
<keyword evidence="4 10" id="KW-0328">Glycosyltransferase</keyword>
<dbReference type="PANTHER" id="PTHR10050">
    <property type="entry name" value="DOLICHYL-PHOSPHATE-MANNOSE--PROTEIN MANNOSYLTRANSFERASE"/>
    <property type="match status" value="1"/>
</dbReference>
<dbReference type="Pfam" id="PF16192">
    <property type="entry name" value="PMT_4TMC"/>
    <property type="match status" value="1"/>
</dbReference>
<evidence type="ECO:0000256" key="5">
    <source>
        <dbReference type="ARBA" id="ARBA00022679"/>
    </source>
</evidence>
<evidence type="ECO:0000256" key="8">
    <source>
        <dbReference type="ARBA" id="ARBA00023136"/>
    </source>
</evidence>
<dbReference type="PANTHER" id="PTHR10050:SF46">
    <property type="entry name" value="PROTEIN O-MANNOSYL-TRANSFERASE 2"/>
    <property type="match status" value="1"/>
</dbReference>
<feature type="compositionally biased region" description="Basic and acidic residues" evidence="11">
    <location>
        <begin position="340"/>
        <end position="360"/>
    </location>
</feature>
<proteinExistence type="inferred from homology"/>
<feature type="transmembrane region" description="Helical" evidence="10">
    <location>
        <begin position="477"/>
        <end position="494"/>
    </location>
</feature>
<dbReference type="GO" id="GO:0012505">
    <property type="term" value="C:endomembrane system"/>
    <property type="evidence" value="ECO:0007669"/>
    <property type="project" value="UniProtKB-SubCell"/>
</dbReference>
<feature type="domain" description="Protein O-mannosyl-transferase C-terminal four TM" evidence="13">
    <location>
        <begin position="384"/>
        <end position="513"/>
    </location>
</feature>
<comment type="similarity">
    <text evidence="3 10">Belongs to the glycosyltransferase 39 family.</text>
</comment>
<evidence type="ECO:0000313" key="14">
    <source>
        <dbReference type="EMBL" id="MXG91576.1"/>
    </source>
</evidence>
<reference evidence="14 15" key="1">
    <citation type="submission" date="2019-12" db="EMBL/GenBank/DDBJ databases">
        <authorList>
            <person name="Kun Z."/>
        </authorList>
    </citation>
    <scope>NUCLEOTIDE SEQUENCE [LARGE SCALE GENOMIC DNA]</scope>
    <source>
        <strain evidence="14 15">YIM 123512</strain>
    </source>
</reference>
<dbReference type="GO" id="GO:0005886">
    <property type="term" value="C:plasma membrane"/>
    <property type="evidence" value="ECO:0007669"/>
    <property type="project" value="UniProtKB-SubCell"/>
</dbReference>
<feature type="transmembrane region" description="Helical" evidence="10">
    <location>
        <begin position="299"/>
        <end position="320"/>
    </location>
</feature>
<evidence type="ECO:0000256" key="1">
    <source>
        <dbReference type="ARBA" id="ARBA00004127"/>
    </source>
</evidence>
<dbReference type="UniPathway" id="UPA00378"/>
<feature type="region of interest" description="Disordered" evidence="11">
    <location>
        <begin position="340"/>
        <end position="369"/>
    </location>
</feature>
<dbReference type="AlphaFoldDB" id="A0A6L7EZA4"/>
<evidence type="ECO:0000259" key="13">
    <source>
        <dbReference type="Pfam" id="PF16192"/>
    </source>
</evidence>
<evidence type="ECO:0000259" key="12">
    <source>
        <dbReference type="Pfam" id="PF02366"/>
    </source>
</evidence>
<keyword evidence="10" id="KW-1003">Cell membrane</keyword>
<organism evidence="14 15">
    <name type="scientific">Nocardioides flavescens</name>
    <dbReference type="NCBI Taxonomy" id="2691959"/>
    <lineage>
        <taxon>Bacteria</taxon>
        <taxon>Bacillati</taxon>
        <taxon>Actinomycetota</taxon>
        <taxon>Actinomycetes</taxon>
        <taxon>Propionibacteriales</taxon>
        <taxon>Nocardioidaceae</taxon>
        <taxon>Nocardioides</taxon>
    </lineage>
</organism>
<evidence type="ECO:0000256" key="6">
    <source>
        <dbReference type="ARBA" id="ARBA00022692"/>
    </source>
</evidence>
<evidence type="ECO:0000256" key="7">
    <source>
        <dbReference type="ARBA" id="ARBA00022989"/>
    </source>
</evidence>
<evidence type="ECO:0000256" key="9">
    <source>
        <dbReference type="ARBA" id="ARBA00093617"/>
    </source>
</evidence>
<feature type="transmembrane region" description="Helical" evidence="10">
    <location>
        <begin position="43"/>
        <end position="62"/>
    </location>
</feature>
<feature type="transmembrane region" description="Helical" evidence="10">
    <location>
        <begin position="535"/>
        <end position="555"/>
    </location>
</feature>
<evidence type="ECO:0000256" key="4">
    <source>
        <dbReference type="ARBA" id="ARBA00022676"/>
    </source>
</evidence>
<comment type="subcellular location">
    <subcellularLocation>
        <location evidence="10">Cell membrane</location>
    </subcellularLocation>
    <subcellularLocation>
        <location evidence="1">Endomembrane system</location>
        <topology evidence="1">Multi-pass membrane protein</topology>
    </subcellularLocation>
</comment>
<feature type="region of interest" description="Disordered" evidence="11">
    <location>
        <begin position="1"/>
        <end position="26"/>
    </location>
</feature>
<dbReference type="EC" id="2.4.1.-" evidence="10"/>
<feature type="transmembrane region" description="Helical" evidence="10">
    <location>
        <begin position="139"/>
        <end position="160"/>
    </location>
</feature>
<evidence type="ECO:0000256" key="3">
    <source>
        <dbReference type="ARBA" id="ARBA00007222"/>
    </source>
</evidence>